<feature type="region of interest" description="Disordered" evidence="5">
    <location>
        <begin position="53"/>
        <end position="91"/>
    </location>
</feature>
<evidence type="ECO:0000313" key="7">
    <source>
        <dbReference type="EMBL" id="CAB3773254.1"/>
    </source>
</evidence>
<evidence type="ECO:0000256" key="1">
    <source>
        <dbReference type="ARBA" id="ARBA00004453"/>
    </source>
</evidence>
<protein>
    <recommendedName>
        <fullName evidence="6">DNA-binding protein H-NS-like C-terminal domain-containing protein</fullName>
    </recommendedName>
</protein>
<reference evidence="7 8" key="1">
    <citation type="submission" date="2020-04" db="EMBL/GenBank/DDBJ databases">
        <authorList>
            <person name="De Canck E."/>
        </authorList>
    </citation>
    <scope>NUCLEOTIDE SEQUENCE [LARGE SCALE GENOMIC DNA]</scope>
    <source>
        <strain evidence="7 8">LMG 29542</strain>
    </source>
</reference>
<dbReference type="PANTHER" id="PTHR38097">
    <property type="match status" value="1"/>
</dbReference>
<evidence type="ECO:0000313" key="8">
    <source>
        <dbReference type="Proteomes" id="UP000494363"/>
    </source>
</evidence>
<keyword evidence="8" id="KW-1185">Reference proteome</keyword>
<dbReference type="Gene3D" id="4.10.430.30">
    <property type="match status" value="1"/>
</dbReference>
<proteinExistence type="inferred from homology"/>
<dbReference type="InterPro" id="IPR027444">
    <property type="entry name" value="H-NS_C_dom"/>
</dbReference>
<dbReference type="PANTHER" id="PTHR38097:SF2">
    <property type="entry name" value="DNA-BINDING PROTEIN STPA"/>
    <property type="match status" value="1"/>
</dbReference>
<dbReference type="EMBL" id="CADIKH010000071">
    <property type="protein sequence ID" value="CAB3773254.1"/>
    <property type="molecule type" value="Genomic_DNA"/>
</dbReference>
<dbReference type="RefSeq" id="WP_175232497.1">
    <property type="nucleotide sequence ID" value="NZ_CADIKH010000071.1"/>
</dbReference>
<dbReference type="SMART" id="SM00528">
    <property type="entry name" value="HNS"/>
    <property type="match status" value="1"/>
</dbReference>
<evidence type="ECO:0000256" key="4">
    <source>
        <dbReference type="ARBA" id="ARBA00023125"/>
    </source>
</evidence>
<dbReference type="GO" id="GO:0009295">
    <property type="term" value="C:nucleoid"/>
    <property type="evidence" value="ECO:0007669"/>
    <property type="project" value="UniProtKB-SubCell"/>
</dbReference>
<keyword evidence="4" id="KW-0238">DNA-binding</keyword>
<sequence length="136" mass="15612">MDPYEELLAKREQLDAEIMAMRAAKRPDVIAQIGRLMQEYEINVSEIEEWHGRQEGDRRRGRVPPRYLDPKTGATWSGRGKRPRWMAGRNPEEFRIRTGESEPAPPAPHDELTRALYGSGMKISHGFGVGTIRRTK</sequence>
<dbReference type="GO" id="GO:0003677">
    <property type="term" value="F:DNA binding"/>
    <property type="evidence" value="ECO:0007669"/>
    <property type="project" value="UniProtKB-KW"/>
</dbReference>
<gene>
    <name evidence="7" type="ORF">LMG29542_07163</name>
</gene>
<feature type="domain" description="DNA-binding protein H-NS-like C-terminal" evidence="6">
    <location>
        <begin position="57"/>
        <end position="96"/>
    </location>
</feature>
<comment type="similarity">
    <text evidence="2">Belongs to the histone-like protein H-NS family.</text>
</comment>
<dbReference type="Pfam" id="PF00816">
    <property type="entry name" value="Histone_HNS"/>
    <property type="match status" value="1"/>
</dbReference>
<evidence type="ECO:0000259" key="6">
    <source>
        <dbReference type="SMART" id="SM00528"/>
    </source>
</evidence>
<dbReference type="SUPFAM" id="SSF81273">
    <property type="entry name" value="H-NS histone-like proteins"/>
    <property type="match status" value="1"/>
</dbReference>
<dbReference type="AlphaFoldDB" id="A0A6J5F4B0"/>
<accession>A0A6J5F4B0</accession>
<name>A0A6J5F4B0_9BURK</name>
<comment type="subcellular location">
    <subcellularLocation>
        <location evidence="1">Cytoplasm</location>
        <location evidence="1">Nucleoid</location>
    </subcellularLocation>
</comment>
<evidence type="ECO:0000256" key="2">
    <source>
        <dbReference type="ARBA" id="ARBA00010610"/>
    </source>
</evidence>
<evidence type="ECO:0000256" key="5">
    <source>
        <dbReference type="SAM" id="MobiDB-lite"/>
    </source>
</evidence>
<evidence type="ECO:0000256" key="3">
    <source>
        <dbReference type="ARBA" id="ARBA00022490"/>
    </source>
</evidence>
<organism evidence="7 8">
    <name type="scientific">Paraburkholderia humisilvae</name>
    <dbReference type="NCBI Taxonomy" id="627669"/>
    <lineage>
        <taxon>Bacteria</taxon>
        <taxon>Pseudomonadati</taxon>
        <taxon>Pseudomonadota</taxon>
        <taxon>Betaproteobacteria</taxon>
        <taxon>Burkholderiales</taxon>
        <taxon>Burkholderiaceae</taxon>
        <taxon>Paraburkholderia</taxon>
    </lineage>
</organism>
<dbReference type="Proteomes" id="UP000494363">
    <property type="component" value="Unassembled WGS sequence"/>
</dbReference>
<keyword evidence="3" id="KW-0963">Cytoplasm</keyword>